<dbReference type="EMBL" id="CP017962">
    <property type="protein sequence ID" value="APC49291.1"/>
    <property type="molecule type" value="Genomic_DNA"/>
</dbReference>
<dbReference type="PANTHER" id="PTHR32114:SF2">
    <property type="entry name" value="ABC TRANSPORTER ABCH.3"/>
    <property type="match status" value="1"/>
</dbReference>
<dbReference type="Pfam" id="PF13476">
    <property type="entry name" value="AAA_23"/>
    <property type="match status" value="1"/>
</dbReference>
<feature type="coiled-coil region" evidence="4">
    <location>
        <begin position="531"/>
        <end position="562"/>
    </location>
</feature>
<dbReference type="GO" id="GO:0016887">
    <property type="term" value="F:ATP hydrolysis activity"/>
    <property type="evidence" value="ECO:0007669"/>
    <property type="project" value="InterPro"/>
</dbReference>
<dbReference type="InterPro" id="IPR027417">
    <property type="entry name" value="P-loop_NTPase"/>
</dbReference>
<reference evidence="6 7" key="1">
    <citation type="submission" date="2016-11" db="EMBL/GenBank/DDBJ databases">
        <title>Complete genome sequencing of Virgibacillus halodenitrificans PDB-F2.</title>
        <authorList>
            <person name="Sun Z."/>
            <person name="Zhou Y."/>
            <person name="Li H."/>
        </authorList>
    </citation>
    <scope>NUCLEOTIDE SEQUENCE [LARGE SCALE GENOMIC DNA]</scope>
    <source>
        <strain evidence="6 7">PDB-F2</strain>
    </source>
</reference>
<feature type="coiled-coil region" evidence="4">
    <location>
        <begin position="475"/>
        <end position="502"/>
    </location>
</feature>
<keyword evidence="4" id="KW-0175">Coiled coil</keyword>
<feature type="coiled-coil region" evidence="4">
    <location>
        <begin position="587"/>
        <end position="849"/>
    </location>
</feature>
<dbReference type="RefSeq" id="WP_071649387.1">
    <property type="nucleotide sequence ID" value="NZ_CP017962.1"/>
</dbReference>
<dbReference type="KEGG" id="vhl:BME96_14290"/>
<accession>A0AAC9J0U6</accession>
<evidence type="ECO:0000256" key="3">
    <source>
        <dbReference type="ARBA" id="ARBA00013368"/>
    </source>
</evidence>
<evidence type="ECO:0000313" key="7">
    <source>
        <dbReference type="Proteomes" id="UP000182945"/>
    </source>
</evidence>
<dbReference type="InterPro" id="IPR038729">
    <property type="entry name" value="Rad50/SbcC_AAA"/>
</dbReference>
<evidence type="ECO:0000256" key="2">
    <source>
        <dbReference type="ARBA" id="ARBA00011322"/>
    </source>
</evidence>
<sequence>MRPLKLKMTAFGPYKRTEIVDFNELEDNRLFVISGNTGAGKTTIFDAICFALYGSASGQDRENTLMLRSDFAEDDTHTAVELLFELKGHHYRVLRQLGHIKRGNKSKTGDRFEFYEQVEGREIPCVDRQIVSEIDKKIEMLIGLTQDQFKQIVMLPQGEFRKLLTSQTENKEEILRRLFKTQTYQHINERLRIRKSKVEEAYNKAVQTRDTYIQHISATLPFREDAQLYQVLSEEHFNENQVVSGLEKEIEFYEERIKQDEETYEQAYKLHAQKQVEFSRAEAINKQWEEISDKEAQLKELQEKAPQYKEKENKLQQAERATQIYPYEKQRVDLKKDYQQKEQTLLQVQKEKQVAAKTVDESLASFQKEEKKQEEREALRKKLDQLYEFLPIVEEIDKTKQLLQQQKQDGKQIEQRLKELTATLKNYKNRRDSYKNEIKVLDQSPNELVKKNNQRNEMLNQYKLVEEFIDTKNKQVKLEKEVQQKQANYKLIKEKYENIENTWLNGQASILASHLHEGGACPVCGSEHHPNKAVGEEASVTKEELEKARKELEKTDDIYRNSVADWKAVKAQYEKRAVELSEINIPVNEAEEAKATILQEGRQLKKDITNLEAATEKVTQLKKELEETEQHIEQVTVQEEKLEKQYQELNEKYNTTYAVYQERIGKIPEQIRQLFELKQAITETTKKKEEMEEEWEKVQRELQKSKEEQTKVNTDLIHATNQLEETKRKQLDAEREWNNALDQAGFMNTKAYEEAKMSDIAREEAKQEIEEYNQKRVTLQFRVDELKTALNDKKQLDLSLLETQLQELKNAYETALKAVQQSREWFKEAQQLKDNILKANEQVRKIDQQLRTVSDLFNIVRGQNDRKISFERYLQIEYLEQIIDVANHRLRRLSNGQFQLIRSDRQESHGRQSGLALDVHDAYTGQTRDVKTLSGGEKFNASLCLALGMSDVIQSFQGNIQIDTMFIDEGFGTLDEESLNKAIDTLVDLQQSGRMIGVISHVQELKAIFPAILEVKKTKEGSSETAFVLK</sequence>
<keyword evidence="6" id="KW-0378">Hydrolase</keyword>
<keyword evidence="6" id="KW-0269">Exonuclease</keyword>
<dbReference type="AlphaFoldDB" id="A0AAC9J0U6"/>
<name>A0AAC9J0U6_VIRHA</name>
<dbReference type="Gene3D" id="3.40.50.300">
    <property type="entry name" value="P-loop containing nucleotide triphosphate hydrolases"/>
    <property type="match status" value="2"/>
</dbReference>
<dbReference type="GO" id="GO:0004527">
    <property type="term" value="F:exonuclease activity"/>
    <property type="evidence" value="ECO:0007669"/>
    <property type="project" value="UniProtKB-KW"/>
</dbReference>
<dbReference type="Proteomes" id="UP000182945">
    <property type="component" value="Chromosome"/>
</dbReference>
<dbReference type="GO" id="GO:0006302">
    <property type="term" value="P:double-strand break repair"/>
    <property type="evidence" value="ECO:0007669"/>
    <property type="project" value="InterPro"/>
</dbReference>
<proteinExistence type="inferred from homology"/>
<gene>
    <name evidence="6" type="ORF">BME96_14290</name>
</gene>
<dbReference type="Pfam" id="PF13558">
    <property type="entry name" value="SbcC_Walker_B"/>
    <property type="match status" value="1"/>
</dbReference>
<comment type="subunit">
    <text evidence="2">Heterodimer of SbcC and SbcD.</text>
</comment>
<protein>
    <recommendedName>
        <fullName evidence="3">Nuclease SbcCD subunit C</fullName>
    </recommendedName>
</protein>
<evidence type="ECO:0000313" key="6">
    <source>
        <dbReference type="EMBL" id="APC49291.1"/>
    </source>
</evidence>
<feature type="coiled-coil region" evidence="4">
    <location>
        <begin position="243"/>
        <end position="351"/>
    </location>
</feature>
<evidence type="ECO:0000259" key="5">
    <source>
        <dbReference type="Pfam" id="PF13476"/>
    </source>
</evidence>
<organism evidence="6 7">
    <name type="scientific">Virgibacillus halodenitrificans</name>
    <name type="common">Bacillus halodenitrificans</name>
    <dbReference type="NCBI Taxonomy" id="1482"/>
    <lineage>
        <taxon>Bacteria</taxon>
        <taxon>Bacillati</taxon>
        <taxon>Bacillota</taxon>
        <taxon>Bacilli</taxon>
        <taxon>Bacillales</taxon>
        <taxon>Bacillaceae</taxon>
        <taxon>Virgibacillus</taxon>
    </lineage>
</organism>
<feature type="coiled-coil region" evidence="4">
    <location>
        <begin position="396"/>
        <end position="444"/>
    </location>
</feature>
<dbReference type="GeneID" id="71515579"/>
<dbReference type="SUPFAM" id="SSF52540">
    <property type="entry name" value="P-loop containing nucleoside triphosphate hydrolases"/>
    <property type="match status" value="2"/>
</dbReference>
<dbReference type="PANTHER" id="PTHR32114">
    <property type="entry name" value="ABC TRANSPORTER ABCH.3"/>
    <property type="match status" value="1"/>
</dbReference>
<keyword evidence="6" id="KW-0540">Nuclease</keyword>
<comment type="similarity">
    <text evidence="1">Belongs to the SMC family. SbcC subfamily.</text>
</comment>
<feature type="domain" description="Rad50/SbcC-type AAA" evidence="5">
    <location>
        <begin position="5"/>
        <end position="191"/>
    </location>
</feature>
<evidence type="ECO:0000256" key="4">
    <source>
        <dbReference type="SAM" id="Coils"/>
    </source>
</evidence>
<evidence type="ECO:0000256" key="1">
    <source>
        <dbReference type="ARBA" id="ARBA00006930"/>
    </source>
</evidence>